<comment type="pathway">
    <text evidence="1">Cofactor biosynthesis; thiamine diphosphate biosynthesis.</text>
</comment>
<keyword evidence="3 7" id="KW-0560">Oxidoreductase</keyword>
<dbReference type="EMBL" id="WNZX01000009">
    <property type="protein sequence ID" value="MUG71486.1"/>
    <property type="molecule type" value="Genomic_DNA"/>
</dbReference>
<dbReference type="Gene3D" id="3.30.9.10">
    <property type="entry name" value="D-Amino Acid Oxidase, subunit A, domain 2"/>
    <property type="match status" value="1"/>
</dbReference>
<protein>
    <recommendedName>
        <fullName evidence="5">glycine oxidase</fullName>
        <ecNumber evidence="5">1.4.3.19</ecNumber>
    </recommendedName>
</protein>
<dbReference type="GO" id="GO:0005737">
    <property type="term" value="C:cytoplasm"/>
    <property type="evidence" value="ECO:0007669"/>
    <property type="project" value="TreeGrafter"/>
</dbReference>
<evidence type="ECO:0000256" key="1">
    <source>
        <dbReference type="ARBA" id="ARBA00004948"/>
    </source>
</evidence>
<evidence type="ECO:0000313" key="8">
    <source>
        <dbReference type="Proteomes" id="UP000450917"/>
    </source>
</evidence>
<organism evidence="7 8">
    <name type="scientific">Paenibacillus validus</name>
    <dbReference type="NCBI Taxonomy" id="44253"/>
    <lineage>
        <taxon>Bacteria</taxon>
        <taxon>Bacillati</taxon>
        <taxon>Bacillota</taxon>
        <taxon>Bacilli</taxon>
        <taxon>Bacillales</taxon>
        <taxon>Paenibacillaceae</taxon>
        <taxon>Paenibacillus</taxon>
    </lineage>
</organism>
<dbReference type="GO" id="GO:0050660">
    <property type="term" value="F:flavin adenine dinucleotide binding"/>
    <property type="evidence" value="ECO:0007669"/>
    <property type="project" value="InterPro"/>
</dbReference>
<keyword evidence="8" id="KW-1185">Reference proteome</keyword>
<name>A0A7X3CT86_9BACL</name>
<evidence type="ECO:0000313" key="7">
    <source>
        <dbReference type="EMBL" id="MUG71486.1"/>
    </source>
</evidence>
<dbReference type="GO" id="GO:0009229">
    <property type="term" value="P:thiamine diphosphate biosynthetic process"/>
    <property type="evidence" value="ECO:0007669"/>
    <property type="project" value="UniProtKB-UniPathway"/>
</dbReference>
<dbReference type="AlphaFoldDB" id="A0A7X3CT86"/>
<dbReference type="SUPFAM" id="SSF51905">
    <property type="entry name" value="FAD/NAD(P)-binding domain"/>
    <property type="match status" value="1"/>
</dbReference>
<accession>A0A7X3CT86</accession>
<dbReference type="Proteomes" id="UP000450917">
    <property type="component" value="Unassembled WGS sequence"/>
</dbReference>
<evidence type="ECO:0000256" key="2">
    <source>
        <dbReference type="ARBA" id="ARBA00022977"/>
    </source>
</evidence>
<dbReference type="GO" id="GO:0009228">
    <property type="term" value="P:thiamine biosynthetic process"/>
    <property type="evidence" value="ECO:0007669"/>
    <property type="project" value="UniProtKB-KW"/>
</dbReference>
<sequence>MTTVSNCTPVSPDAPSAIIVGGGVIGAAIAYELGKAGFACTLLDKGGWSQEASTAAAGMLGAQVEIHQPGPFYELCRASQQLYRPWAEELEALTGITPQYIPEGIVRAALTEEDETELRSRLTWMSDARWMSPEEMLQLESELTPAVRGGLLLHADHQVHPVWLARTLRAALVRQGCRIREWTPVTRLLTDSGSGRVNGVHTPEGGLTADFVVLAAGAWSSSLTEPLGLTLPMFPVKGQCLSVRTEAPLIRSTVFTKGCYIVPKNDGSYIIGATQEQVGFDKRATTRVIADLYDKAAALLPRIAEAEFVSTWAGLRPGTEDELPFLGAWDGAPGLLLATGHYRNGILLAPVTGKLIAQLVQDRPTEVDLTPYSPARVAAPRAAAGAITI</sequence>
<evidence type="ECO:0000256" key="5">
    <source>
        <dbReference type="ARBA" id="ARBA00050018"/>
    </source>
</evidence>
<evidence type="ECO:0000256" key="3">
    <source>
        <dbReference type="ARBA" id="ARBA00023002"/>
    </source>
</evidence>
<dbReference type="InterPro" id="IPR006076">
    <property type="entry name" value="FAD-dep_OxRdtase"/>
</dbReference>
<dbReference type="Pfam" id="PF01266">
    <property type="entry name" value="DAO"/>
    <property type="match status" value="1"/>
</dbReference>
<reference evidence="7 8" key="1">
    <citation type="submission" date="2019-11" db="EMBL/GenBank/DDBJ databases">
        <title>Draft genome sequences of five Paenibacillus species of dairy origin.</title>
        <authorList>
            <person name="Olajide A.M."/>
            <person name="Chen S."/>
            <person name="Lapointe G."/>
        </authorList>
    </citation>
    <scope>NUCLEOTIDE SEQUENCE [LARGE SCALE GENOMIC DNA]</scope>
    <source>
        <strain evidence="7 8">2CS3</strain>
    </source>
</reference>
<dbReference type="PANTHER" id="PTHR13847">
    <property type="entry name" value="SARCOSINE DEHYDROGENASE-RELATED"/>
    <property type="match status" value="1"/>
</dbReference>
<dbReference type="Gene3D" id="3.50.50.60">
    <property type="entry name" value="FAD/NAD(P)-binding domain"/>
    <property type="match status" value="1"/>
</dbReference>
<dbReference type="PANTHER" id="PTHR13847:SF289">
    <property type="entry name" value="GLYCINE OXIDASE"/>
    <property type="match status" value="1"/>
</dbReference>
<dbReference type="InterPro" id="IPR036188">
    <property type="entry name" value="FAD/NAD-bd_sf"/>
</dbReference>
<evidence type="ECO:0000259" key="6">
    <source>
        <dbReference type="Pfam" id="PF01266"/>
    </source>
</evidence>
<comment type="caution">
    <text evidence="7">The sequence shown here is derived from an EMBL/GenBank/DDBJ whole genome shotgun (WGS) entry which is preliminary data.</text>
</comment>
<dbReference type="GO" id="GO:0043799">
    <property type="term" value="F:glycine oxidase activity"/>
    <property type="evidence" value="ECO:0007669"/>
    <property type="project" value="UniProtKB-EC"/>
</dbReference>
<dbReference type="NCBIfam" id="TIGR02352">
    <property type="entry name" value="thiamin_ThiO"/>
    <property type="match status" value="1"/>
</dbReference>
<feature type="domain" description="FAD dependent oxidoreductase" evidence="6">
    <location>
        <begin position="17"/>
        <end position="359"/>
    </location>
</feature>
<gene>
    <name evidence="7" type="primary">thiO</name>
    <name evidence="7" type="ORF">GNP93_12480</name>
</gene>
<dbReference type="UniPathway" id="UPA00060"/>
<dbReference type="RefSeq" id="WP_127606210.1">
    <property type="nucleotide sequence ID" value="NZ_JBDLZV010000001.1"/>
</dbReference>
<dbReference type="SUPFAM" id="SSF54373">
    <property type="entry name" value="FAD-linked reductases, C-terminal domain"/>
    <property type="match status" value="1"/>
</dbReference>
<evidence type="ECO:0000256" key="4">
    <source>
        <dbReference type="ARBA" id="ARBA00049872"/>
    </source>
</evidence>
<dbReference type="InterPro" id="IPR012727">
    <property type="entry name" value="Gly_oxidase_ThiO"/>
</dbReference>
<keyword evidence="2" id="KW-0784">Thiamine biosynthesis</keyword>
<proteinExistence type="predicted"/>
<dbReference type="EC" id="1.4.3.19" evidence="5"/>
<comment type="catalytic activity">
    <reaction evidence="4">
        <text>glycine + O2 + H2O = glyoxylate + H2O2 + NH4(+)</text>
        <dbReference type="Rhea" id="RHEA:11532"/>
        <dbReference type="ChEBI" id="CHEBI:15377"/>
        <dbReference type="ChEBI" id="CHEBI:15379"/>
        <dbReference type="ChEBI" id="CHEBI:16240"/>
        <dbReference type="ChEBI" id="CHEBI:28938"/>
        <dbReference type="ChEBI" id="CHEBI:36655"/>
        <dbReference type="ChEBI" id="CHEBI:57305"/>
        <dbReference type="EC" id="1.4.3.19"/>
    </reaction>
</comment>